<comment type="caution">
    <text evidence="5">The sequence shown here is derived from an EMBL/GenBank/DDBJ whole genome shotgun (WGS) entry which is preliminary data.</text>
</comment>
<reference evidence="5 6" key="1">
    <citation type="submission" date="2018-08" db="EMBL/GenBank/DDBJ databases">
        <title>Paraburkholderia sp. DHOM06 isolated from forest soil.</title>
        <authorList>
            <person name="Gao Z.-H."/>
            <person name="Qiu L.-H."/>
        </authorList>
    </citation>
    <scope>NUCLEOTIDE SEQUENCE [LARGE SCALE GENOMIC DNA]</scope>
    <source>
        <strain evidence="5 6">DHOM06</strain>
    </source>
</reference>
<dbReference type="InterPro" id="IPR029787">
    <property type="entry name" value="Nucleotide_cyclase"/>
</dbReference>
<evidence type="ECO:0000313" key="5">
    <source>
        <dbReference type="EMBL" id="RDV00304.1"/>
    </source>
</evidence>
<feature type="domain" description="EAL" evidence="3">
    <location>
        <begin position="535"/>
        <end position="786"/>
    </location>
</feature>
<dbReference type="PANTHER" id="PTHR44757">
    <property type="entry name" value="DIGUANYLATE CYCLASE DGCP"/>
    <property type="match status" value="1"/>
</dbReference>
<evidence type="ECO:0000256" key="1">
    <source>
        <dbReference type="SAM" id="Phobius"/>
    </source>
</evidence>
<dbReference type="PANTHER" id="PTHR44757:SF2">
    <property type="entry name" value="BIOFILM ARCHITECTURE MAINTENANCE PROTEIN MBAA"/>
    <property type="match status" value="1"/>
</dbReference>
<dbReference type="NCBIfam" id="TIGR00229">
    <property type="entry name" value="sensory_box"/>
    <property type="match status" value="1"/>
</dbReference>
<evidence type="ECO:0000313" key="6">
    <source>
        <dbReference type="Proteomes" id="UP000256838"/>
    </source>
</evidence>
<keyword evidence="6" id="KW-1185">Reference proteome</keyword>
<dbReference type="Gene3D" id="3.20.20.450">
    <property type="entry name" value="EAL domain"/>
    <property type="match status" value="1"/>
</dbReference>
<dbReference type="InterPro" id="IPR052155">
    <property type="entry name" value="Biofilm_reg_signaling"/>
</dbReference>
<name>A0A3D8K4E8_9BURK</name>
<dbReference type="CDD" id="cd01948">
    <property type="entry name" value="EAL"/>
    <property type="match status" value="1"/>
</dbReference>
<gene>
    <name evidence="5" type="ORF">DWV00_00385</name>
</gene>
<dbReference type="EMBL" id="QRGA01000001">
    <property type="protein sequence ID" value="RDV00304.1"/>
    <property type="molecule type" value="Genomic_DNA"/>
</dbReference>
<dbReference type="InterPro" id="IPR000014">
    <property type="entry name" value="PAS"/>
</dbReference>
<dbReference type="InterPro" id="IPR000160">
    <property type="entry name" value="GGDEF_dom"/>
</dbReference>
<evidence type="ECO:0000259" key="4">
    <source>
        <dbReference type="PROSITE" id="PS50887"/>
    </source>
</evidence>
<dbReference type="Pfam" id="PF13188">
    <property type="entry name" value="PAS_8"/>
    <property type="match status" value="1"/>
</dbReference>
<dbReference type="InterPro" id="IPR035919">
    <property type="entry name" value="EAL_sf"/>
</dbReference>
<feature type="domain" description="GGDEF" evidence="4">
    <location>
        <begin position="393"/>
        <end position="526"/>
    </location>
</feature>
<evidence type="ECO:0000259" key="2">
    <source>
        <dbReference type="PROSITE" id="PS50112"/>
    </source>
</evidence>
<feature type="transmembrane region" description="Helical" evidence="1">
    <location>
        <begin position="197"/>
        <end position="220"/>
    </location>
</feature>
<dbReference type="AlphaFoldDB" id="A0A3D8K4E8"/>
<dbReference type="Pfam" id="PF00563">
    <property type="entry name" value="EAL"/>
    <property type="match status" value="1"/>
</dbReference>
<dbReference type="InterPro" id="IPR043128">
    <property type="entry name" value="Rev_trsase/Diguanyl_cyclase"/>
</dbReference>
<dbReference type="InterPro" id="IPR035965">
    <property type="entry name" value="PAS-like_dom_sf"/>
</dbReference>
<dbReference type="CDD" id="cd01949">
    <property type="entry name" value="GGDEF"/>
    <property type="match status" value="1"/>
</dbReference>
<protein>
    <submittedName>
        <fullName evidence="5">EAL domain-containing protein</fullName>
    </submittedName>
</protein>
<dbReference type="SUPFAM" id="SSF55073">
    <property type="entry name" value="Nucleotide cyclase"/>
    <property type="match status" value="1"/>
</dbReference>
<dbReference type="Pfam" id="PF00990">
    <property type="entry name" value="GGDEF"/>
    <property type="match status" value="1"/>
</dbReference>
<dbReference type="RefSeq" id="WP_115531570.1">
    <property type="nucleotide sequence ID" value="NZ_QRGA01000001.1"/>
</dbReference>
<dbReference type="NCBIfam" id="TIGR00254">
    <property type="entry name" value="GGDEF"/>
    <property type="match status" value="1"/>
</dbReference>
<evidence type="ECO:0000259" key="3">
    <source>
        <dbReference type="PROSITE" id="PS50883"/>
    </source>
</evidence>
<dbReference type="Gene3D" id="3.30.450.20">
    <property type="entry name" value="PAS domain"/>
    <property type="match status" value="1"/>
</dbReference>
<feature type="domain" description="PAS" evidence="2">
    <location>
        <begin position="239"/>
        <end position="310"/>
    </location>
</feature>
<dbReference type="OrthoDB" id="9813903at2"/>
<keyword evidence="1" id="KW-0472">Membrane</keyword>
<dbReference type="SUPFAM" id="SSF55785">
    <property type="entry name" value="PYP-like sensor domain (PAS domain)"/>
    <property type="match status" value="1"/>
</dbReference>
<keyword evidence="1" id="KW-0812">Transmembrane</keyword>
<dbReference type="PROSITE" id="PS50887">
    <property type="entry name" value="GGDEF"/>
    <property type="match status" value="1"/>
</dbReference>
<dbReference type="Proteomes" id="UP000256838">
    <property type="component" value="Unassembled WGS sequence"/>
</dbReference>
<dbReference type="SMART" id="SM00091">
    <property type="entry name" value="PAS"/>
    <property type="match status" value="1"/>
</dbReference>
<accession>A0A3D8K4E8</accession>
<dbReference type="SMART" id="SM00052">
    <property type="entry name" value="EAL"/>
    <property type="match status" value="1"/>
</dbReference>
<dbReference type="CDD" id="cd00130">
    <property type="entry name" value="PAS"/>
    <property type="match status" value="1"/>
</dbReference>
<sequence length="809" mass="89499">MIPALYTGLARTVGRWRQHYLGIDRRLPITTLMVVAGLAMLASGVGYTVTWRAHSNAQRIHALRTRNDIDNLQALYLSANADFLEGLGTARVASYAWPVPRVGAAVRCFRRLQAKYANDPEGTAAIQLLRDETARWSWQLAQIAVNARLAGGRASVDSVKLLEANRLLAQIATQLDDRRQVQTEILRSESDSANQHMAIEGIVLALTGMAACVLLGYAFLAHYRAGLARQRVHLIEAENERRFREYFDNHPLPMLIFDIDTLEIITANLAAEPQYGYSRNELCARDMPSLYAPADVPAFLHDLRSLREAGTLSGAAGVCRHRRDNGSTLYVDLSYHLLTYARREACFITAIDVTEKIEARKRLLAQARRDDLTGLPNRVTLHELVDQAIRDQREFALLFMDIDHFKDVNDSLGHGAGDRLLREAAQRLSRCVSAGGTVTRYGGDEFVAMLTRPHQDGRLTALLGHIGHAFETPVQIDDMQLRVQMSIGVVCYPEDGADAEALLKHADLAMYQVKTRGRNGVERFKQTLASAADQRIALSRRLRDAVEHHAFELAYQPQVDVRSHRVSGVEALIRWRDPEFGSVSPATFIPIAEENGMIGPMGEWVLRTACAQARQWERDLPGMRMSVNVSPRQLARPDFADTVRRALASSELAPNLLELEITEGALVAPGALPTLRALGEIGVSIAIDDFGTGYSSLSYLRTFHADRLKIDMSFVRGIGASRADEAIIRAILALARSLGFQIVAEGVERGDQLAFLTQYGCPVVQGFLFSAALPAEQIPRCVANLSKLSLEHARHSNKTAAPEQTSRAI</sequence>
<keyword evidence="1" id="KW-1133">Transmembrane helix</keyword>
<dbReference type="PROSITE" id="PS50112">
    <property type="entry name" value="PAS"/>
    <property type="match status" value="1"/>
</dbReference>
<dbReference type="Gene3D" id="3.30.70.270">
    <property type="match status" value="1"/>
</dbReference>
<proteinExistence type="predicted"/>
<dbReference type="InterPro" id="IPR001633">
    <property type="entry name" value="EAL_dom"/>
</dbReference>
<organism evidence="5 6">
    <name type="scientific">Trinickia dinghuensis</name>
    <dbReference type="NCBI Taxonomy" id="2291023"/>
    <lineage>
        <taxon>Bacteria</taxon>
        <taxon>Pseudomonadati</taxon>
        <taxon>Pseudomonadota</taxon>
        <taxon>Betaproteobacteria</taxon>
        <taxon>Burkholderiales</taxon>
        <taxon>Burkholderiaceae</taxon>
        <taxon>Trinickia</taxon>
    </lineage>
</organism>
<dbReference type="PROSITE" id="PS50883">
    <property type="entry name" value="EAL"/>
    <property type="match status" value="1"/>
</dbReference>
<dbReference type="SMART" id="SM00267">
    <property type="entry name" value="GGDEF"/>
    <property type="match status" value="1"/>
</dbReference>
<feature type="transmembrane region" description="Helical" evidence="1">
    <location>
        <begin position="29"/>
        <end position="49"/>
    </location>
</feature>
<dbReference type="SUPFAM" id="SSF141868">
    <property type="entry name" value="EAL domain-like"/>
    <property type="match status" value="1"/>
</dbReference>